<comment type="similarity">
    <text evidence="2 9">Belongs to the cytochrome P450 family.</text>
</comment>
<evidence type="ECO:0000256" key="5">
    <source>
        <dbReference type="ARBA" id="ARBA00023002"/>
    </source>
</evidence>
<dbReference type="Pfam" id="PF00067">
    <property type="entry name" value="p450"/>
    <property type="match status" value="1"/>
</dbReference>
<name>A0A6A5C820_NAEFO</name>
<keyword evidence="10" id="KW-0812">Transmembrane</keyword>
<keyword evidence="5 9" id="KW-0560">Oxidoreductase</keyword>
<evidence type="ECO:0000256" key="4">
    <source>
        <dbReference type="ARBA" id="ARBA00022723"/>
    </source>
</evidence>
<feature type="binding site" description="axial binding residue" evidence="8">
    <location>
        <position position="507"/>
    </location>
    <ligand>
        <name>heme</name>
        <dbReference type="ChEBI" id="CHEBI:30413"/>
    </ligand>
    <ligandPart>
        <name>Fe</name>
        <dbReference type="ChEBI" id="CHEBI:18248"/>
    </ligandPart>
</feature>
<keyword evidence="10" id="KW-0472">Membrane</keyword>
<dbReference type="InterPro" id="IPR002401">
    <property type="entry name" value="Cyt_P450_E_grp-I"/>
</dbReference>
<comment type="cofactor">
    <cofactor evidence="1 8">
        <name>heme</name>
        <dbReference type="ChEBI" id="CHEBI:30413"/>
    </cofactor>
</comment>
<organism evidence="12 13">
    <name type="scientific">Naegleria fowleri</name>
    <name type="common">Brain eating amoeba</name>
    <dbReference type="NCBI Taxonomy" id="5763"/>
    <lineage>
        <taxon>Eukaryota</taxon>
        <taxon>Discoba</taxon>
        <taxon>Heterolobosea</taxon>
        <taxon>Tetramitia</taxon>
        <taxon>Eutetramitia</taxon>
        <taxon>Vahlkampfiidae</taxon>
        <taxon>Naegleria</taxon>
    </lineage>
</organism>
<dbReference type="Gene3D" id="1.10.630.10">
    <property type="entry name" value="Cytochrome P450"/>
    <property type="match status" value="1"/>
</dbReference>
<comment type="caution">
    <text evidence="12">The sequence shown here is derived from an EMBL/GenBank/DDBJ whole genome shotgun (WGS) entry which is preliminary data.</text>
</comment>
<gene>
    <name evidence="12" type="ORF">FDP41_010336</name>
</gene>
<evidence type="ECO:0000256" key="1">
    <source>
        <dbReference type="ARBA" id="ARBA00001971"/>
    </source>
</evidence>
<evidence type="ECO:0000256" key="3">
    <source>
        <dbReference type="ARBA" id="ARBA00022617"/>
    </source>
</evidence>
<keyword evidence="6 8" id="KW-0408">Iron</keyword>
<keyword evidence="10" id="KW-1133">Transmembrane helix</keyword>
<dbReference type="GO" id="GO:0016705">
    <property type="term" value="F:oxidoreductase activity, acting on paired donors, with incorporation or reduction of molecular oxygen"/>
    <property type="evidence" value="ECO:0007669"/>
    <property type="project" value="InterPro"/>
</dbReference>
<feature type="signal peptide" evidence="11">
    <location>
        <begin position="1"/>
        <end position="34"/>
    </location>
</feature>
<dbReference type="GO" id="GO:0004497">
    <property type="term" value="F:monooxygenase activity"/>
    <property type="evidence" value="ECO:0007669"/>
    <property type="project" value="UniProtKB-KW"/>
</dbReference>
<evidence type="ECO:0000256" key="8">
    <source>
        <dbReference type="PIRSR" id="PIRSR602401-1"/>
    </source>
</evidence>
<dbReference type="InterPro" id="IPR017972">
    <property type="entry name" value="Cyt_P450_CS"/>
</dbReference>
<evidence type="ECO:0008006" key="14">
    <source>
        <dbReference type="Google" id="ProtNLM"/>
    </source>
</evidence>
<accession>A0A6A5C820</accession>
<feature type="transmembrane region" description="Helical" evidence="10">
    <location>
        <begin position="58"/>
        <end position="81"/>
    </location>
</feature>
<evidence type="ECO:0000313" key="13">
    <source>
        <dbReference type="Proteomes" id="UP000444721"/>
    </source>
</evidence>
<dbReference type="RefSeq" id="XP_044567984.1">
    <property type="nucleotide sequence ID" value="XM_044700623.1"/>
</dbReference>
<evidence type="ECO:0000313" key="12">
    <source>
        <dbReference type="EMBL" id="KAF0983271.1"/>
    </source>
</evidence>
<evidence type="ECO:0000256" key="9">
    <source>
        <dbReference type="RuleBase" id="RU000461"/>
    </source>
</evidence>
<dbReference type="PRINTS" id="PR00385">
    <property type="entry name" value="P450"/>
</dbReference>
<evidence type="ECO:0000256" key="10">
    <source>
        <dbReference type="SAM" id="Phobius"/>
    </source>
</evidence>
<evidence type="ECO:0000256" key="11">
    <source>
        <dbReference type="SAM" id="SignalP"/>
    </source>
</evidence>
<evidence type="ECO:0000256" key="2">
    <source>
        <dbReference type="ARBA" id="ARBA00010617"/>
    </source>
</evidence>
<dbReference type="PRINTS" id="PR00463">
    <property type="entry name" value="EP450I"/>
</dbReference>
<reference evidence="12 13" key="1">
    <citation type="journal article" date="2019" name="Sci. Rep.">
        <title>Nanopore sequencing improves the draft genome of the human pathogenic amoeba Naegleria fowleri.</title>
        <authorList>
            <person name="Liechti N."/>
            <person name="Schurch N."/>
            <person name="Bruggmann R."/>
            <person name="Wittwer M."/>
        </authorList>
    </citation>
    <scope>NUCLEOTIDE SEQUENCE [LARGE SCALE GENOMIC DNA]</scope>
    <source>
        <strain evidence="12 13">ATCC 30894</strain>
    </source>
</reference>
<dbReference type="Proteomes" id="UP000444721">
    <property type="component" value="Unassembled WGS sequence"/>
</dbReference>
<dbReference type="GO" id="GO:0020037">
    <property type="term" value="F:heme binding"/>
    <property type="evidence" value="ECO:0007669"/>
    <property type="project" value="InterPro"/>
</dbReference>
<feature type="chain" id="PRO_5025444652" description="Cytochrome P450" evidence="11">
    <location>
        <begin position="35"/>
        <end position="563"/>
    </location>
</feature>
<keyword evidence="4 8" id="KW-0479">Metal-binding</keyword>
<dbReference type="InterPro" id="IPR036396">
    <property type="entry name" value="Cyt_P450_sf"/>
</dbReference>
<protein>
    <recommendedName>
        <fullName evidence="14">Cytochrome P450</fullName>
    </recommendedName>
</protein>
<dbReference type="GO" id="GO:0005506">
    <property type="term" value="F:iron ion binding"/>
    <property type="evidence" value="ECO:0007669"/>
    <property type="project" value="InterPro"/>
</dbReference>
<dbReference type="VEuPathDB" id="AmoebaDB:FDP41_010336"/>
<dbReference type="InterPro" id="IPR050476">
    <property type="entry name" value="Insect_CytP450_Detox"/>
</dbReference>
<keyword evidence="13" id="KW-1185">Reference proteome</keyword>
<dbReference type="GeneID" id="68117551"/>
<dbReference type="AlphaFoldDB" id="A0A6A5C820"/>
<keyword evidence="11" id="KW-0732">Signal</keyword>
<dbReference type="OMA" id="WKHQRRT"/>
<keyword evidence="3 8" id="KW-0349">Heme</keyword>
<proteinExistence type="inferred from homology"/>
<dbReference type="VEuPathDB" id="AmoebaDB:NfTy_011400"/>
<dbReference type="InterPro" id="IPR001128">
    <property type="entry name" value="Cyt_P450"/>
</dbReference>
<dbReference type="SUPFAM" id="SSF48264">
    <property type="entry name" value="Cytochrome P450"/>
    <property type="match status" value="1"/>
</dbReference>
<dbReference type="OrthoDB" id="1470350at2759"/>
<dbReference type="VEuPathDB" id="AmoebaDB:NF0109550"/>
<dbReference type="PROSITE" id="PS00086">
    <property type="entry name" value="CYTOCHROME_P450"/>
    <property type="match status" value="1"/>
</dbReference>
<evidence type="ECO:0000256" key="7">
    <source>
        <dbReference type="ARBA" id="ARBA00023033"/>
    </source>
</evidence>
<keyword evidence="7 9" id="KW-0503">Monooxygenase</keyword>
<dbReference type="EMBL" id="VFQX01000006">
    <property type="protein sequence ID" value="KAF0983271.1"/>
    <property type="molecule type" value="Genomic_DNA"/>
</dbReference>
<sequence length="563" mass="64050">MLPSSSSPYRALSLSGLAMMMIMAVMLVSQTVEATTRSEEAINPSGDDRMVVDNPSASSMLVTSAITILVILLSVFVISTYKVYKSYLKVKDIPGCWQYFFSPVKIPFFAPYFYMGNTEETIKLVKQFGDKETKIVRISMVDRNTIFIVHPDMLKEYFLTKANTFEKPEFVYQMFNVYGENILSALNTESWKKHFRVCSPAFSSKNLEYMCKVATQSSELLFQRWDKGIKENKPFILPLGNFSDVTLDILGKAAFGVDFGVFSTDAEGTKLREAMENVINYGVIVRRFVGDKSIFYPLINKILGLDKAIKFCGDKLDEIIKQRKEIIKKDGIDNVTQDILSLLVEANMLEKLLTDDELKSNAFIMSLAGHETTSTLLGWTLYELSKRPEIANKLYHEITQAIGSRDPTYDDYGILSHVNSVIMESLRLHPPVLSVVKSVAKKNTTIGKYNIPKGTIVLGWIDAIHHDEDVFKNPEEFIPERFDNPEFKEKVQHDMTWIPFSMGNRKCIGYRFALLEGCMILTKMVQKYKFKLLNDETVDPVKPKPGVTIRPSTNLKIQVIKRE</sequence>
<dbReference type="PANTHER" id="PTHR24292">
    <property type="entry name" value="CYTOCHROME P450"/>
    <property type="match status" value="1"/>
</dbReference>
<evidence type="ECO:0000256" key="6">
    <source>
        <dbReference type="ARBA" id="ARBA00023004"/>
    </source>
</evidence>
<dbReference type="PANTHER" id="PTHR24292:SF102">
    <property type="entry name" value="CYTOCHROME P450 FAMILY-RELATED"/>
    <property type="match status" value="1"/>
</dbReference>